<reference evidence="1 2" key="1">
    <citation type="journal article" date="2021" name="Int. J. Syst. Evol. Microbiol.">
        <title>Salipiger mangrovisoli sp. nov., isolated from mangrove soil and the proposal for the reclassification of Paraphaeobacter pallidus as Salipiger pallidus comb. nov.</title>
        <authorList>
            <person name="Du J."/>
            <person name="Liu Y."/>
            <person name="Pei T."/>
            <person name="Deng M.R."/>
            <person name="Zhu H."/>
        </authorList>
    </citation>
    <scope>NUCLEOTIDE SEQUENCE [LARGE SCALE GENOMIC DNA]</scope>
    <source>
        <strain evidence="1 2">6D45A</strain>
    </source>
</reference>
<accession>A0ABR9X697</accession>
<proteinExistence type="predicted"/>
<name>A0ABR9X697_9RHOB</name>
<comment type="caution">
    <text evidence="1">The sequence shown here is derived from an EMBL/GenBank/DDBJ whole genome shotgun (WGS) entry which is preliminary data.</text>
</comment>
<protein>
    <submittedName>
        <fullName evidence="1">Uncharacterized protein</fullName>
    </submittedName>
</protein>
<dbReference type="EMBL" id="JADFFK010000016">
    <property type="protein sequence ID" value="MBE9639120.1"/>
    <property type="molecule type" value="Genomic_DNA"/>
</dbReference>
<dbReference type="RefSeq" id="WP_194136405.1">
    <property type="nucleotide sequence ID" value="NZ_JADFFK010000016.1"/>
</dbReference>
<sequence length="333" mass="38307">MAGKTAGNAPPNILIVGQAGRLQYEAVLFALSLGAVTPEGRVRLFVAEPQPGPLWQGDPRMGAEPRDILRDLGATIVPFECRHFGQAYPYGNKIEALFALPEDEPFIFFDTDTLITGDLSEIPFDFTRPTASMMREDTWPKIELYGPGYAQIWKSLYDRFGLDFDSSLDLGWPDEYWQRYLYFNAGFFFYQCPHRFGRRFRDYALTIRDDPPPELVCQSLDPWLDQVALPLVIHSFGGGRRMLPDGLLDGSHSCHYRAMPLFYVRENDSRIAFLEAIAAPNRVKKLLKEHEPFLRYIYQGRGAKVREMFDQDDLPRREQGIRNPLKRAGLWMR</sequence>
<keyword evidence="2" id="KW-1185">Reference proteome</keyword>
<gene>
    <name evidence="1" type="ORF">IQ782_19880</name>
</gene>
<dbReference type="Proteomes" id="UP000607796">
    <property type="component" value="Unassembled WGS sequence"/>
</dbReference>
<evidence type="ECO:0000313" key="2">
    <source>
        <dbReference type="Proteomes" id="UP000607796"/>
    </source>
</evidence>
<dbReference type="Gene3D" id="3.90.550.10">
    <property type="entry name" value="Spore Coat Polysaccharide Biosynthesis Protein SpsA, Chain A"/>
    <property type="match status" value="1"/>
</dbReference>
<organism evidence="1 2">
    <name type="scientific">Salipiger mangrovisoli</name>
    <dbReference type="NCBI Taxonomy" id="2865933"/>
    <lineage>
        <taxon>Bacteria</taxon>
        <taxon>Pseudomonadati</taxon>
        <taxon>Pseudomonadota</taxon>
        <taxon>Alphaproteobacteria</taxon>
        <taxon>Rhodobacterales</taxon>
        <taxon>Roseobacteraceae</taxon>
        <taxon>Salipiger</taxon>
    </lineage>
</organism>
<dbReference type="InterPro" id="IPR029044">
    <property type="entry name" value="Nucleotide-diphossugar_trans"/>
</dbReference>
<evidence type="ECO:0000313" key="1">
    <source>
        <dbReference type="EMBL" id="MBE9639120.1"/>
    </source>
</evidence>
<dbReference type="SUPFAM" id="SSF53448">
    <property type="entry name" value="Nucleotide-diphospho-sugar transferases"/>
    <property type="match status" value="1"/>
</dbReference>